<dbReference type="Proteomes" id="UP001595685">
    <property type="component" value="Unassembled WGS sequence"/>
</dbReference>
<dbReference type="SMART" id="SM00014">
    <property type="entry name" value="acidPPc"/>
    <property type="match status" value="1"/>
</dbReference>
<gene>
    <name evidence="3" type="ORF">ACFOLH_17900</name>
</gene>
<evidence type="ECO:0000256" key="1">
    <source>
        <dbReference type="SAM" id="Phobius"/>
    </source>
</evidence>
<feature type="transmembrane region" description="Helical" evidence="1">
    <location>
        <begin position="88"/>
        <end position="108"/>
    </location>
</feature>
<keyword evidence="4" id="KW-1185">Reference proteome</keyword>
<keyword evidence="1" id="KW-0472">Membrane</keyword>
<dbReference type="InterPro" id="IPR036938">
    <property type="entry name" value="PAP2/HPO_sf"/>
</dbReference>
<feature type="transmembrane region" description="Helical" evidence="1">
    <location>
        <begin position="115"/>
        <end position="136"/>
    </location>
</feature>
<dbReference type="CDD" id="cd03392">
    <property type="entry name" value="PAP2_like_2"/>
    <property type="match status" value="1"/>
</dbReference>
<dbReference type="EMBL" id="JBHRWW010000018">
    <property type="protein sequence ID" value="MFC3690224.1"/>
    <property type="molecule type" value="Genomic_DNA"/>
</dbReference>
<feature type="transmembrane region" description="Helical" evidence="1">
    <location>
        <begin position="156"/>
        <end position="176"/>
    </location>
</feature>
<keyword evidence="1" id="KW-0812">Transmembrane</keyword>
<keyword evidence="1" id="KW-1133">Transmembrane helix</keyword>
<dbReference type="Gene3D" id="1.20.144.10">
    <property type="entry name" value="Phosphatidic acid phosphatase type 2/haloperoxidase"/>
    <property type="match status" value="1"/>
</dbReference>
<feature type="transmembrane region" description="Helical" evidence="1">
    <location>
        <begin position="28"/>
        <end position="50"/>
    </location>
</feature>
<accession>A0ABV7WK21</accession>
<evidence type="ECO:0000313" key="3">
    <source>
        <dbReference type="EMBL" id="MFC3690224.1"/>
    </source>
</evidence>
<comment type="caution">
    <text evidence="3">The sequence shown here is derived from an EMBL/GenBank/DDBJ whole genome shotgun (WGS) entry which is preliminary data.</text>
</comment>
<reference evidence="4" key="1">
    <citation type="journal article" date="2019" name="Int. J. Syst. Evol. Microbiol.">
        <title>The Global Catalogue of Microorganisms (GCM) 10K type strain sequencing project: providing services to taxonomists for standard genome sequencing and annotation.</title>
        <authorList>
            <consortium name="The Broad Institute Genomics Platform"/>
            <consortium name="The Broad Institute Genome Sequencing Center for Infectious Disease"/>
            <person name="Wu L."/>
            <person name="Ma J."/>
        </authorList>
    </citation>
    <scope>NUCLEOTIDE SEQUENCE [LARGE SCALE GENOMIC DNA]</scope>
    <source>
        <strain evidence="4">NCAIM B.02333</strain>
    </source>
</reference>
<organism evidence="3 4">
    <name type="scientific">Aquipuribacter hungaricus</name>
    <dbReference type="NCBI Taxonomy" id="545624"/>
    <lineage>
        <taxon>Bacteria</taxon>
        <taxon>Bacillati</taxon>
        <taxon>Actinomycetota</taxon>
        <taxon>Actinomycetes</taxon>
        <taxon>Micrococcales</taxon>
        <taxon>Intrasporangiaceae</taxon>
        <taxon>Aquipuribacter</taxon>
    </lineage>
</organism>
<sequence>MTPQAPSPRPPAPGWVWLAAEQRARGALAAWLSVVAGFVVLNVAAAAVVFDDVSDRDGLEDLDRPVLDAAIEARTPFWDSVVTVYSELGGPVVAIAATFLAVVGLSLLWRTWTPFLLMLLAGSGSLAMSMTSKGVVGRQRPDQVFAVTPVEPSFSFPSGHALNATIIAGVLAYLLVSRTRSGRVALVVVPLALAHTLLMGLSRVYLGAHWLTDVVVAWPMSFAWLALVLTGHQVLVHLRERRRGRPGAAATVTA</sequence>
<feature type="transmembrane region" description="Helical" evidence="1">
    <location>
        <begin position="183"/>
        <end position="205"/>
    </location>
</feature>
<feature type="domain" description="Phosphatidic acid phosphatase type 2/haloperoxidase" evidence="2">
    <location>
        <begin position="115"/>
        <end position="229"/>
    </location>
</feature>
<evidence type="ECO:0000313" key="4">
    <source>
        <dbReference type="Proteomes" id="UP001595685"/>
    </source>
</evidence>
<dbReference type="PANTHER" id="PTHR14969">
    <property type="entry name" value="SPHINGOSINE-1-PHOSPHATE PHOSPHOHYDROLASE"/>
    <property type="match status" value="1"/>
</dbReference>
<dbReference type="RefSeq" id="WP_340294829.1">
    <property type="nucleotide sequence ID" value="NZ_JBBEOI010000185.1"/>
</dbReference>
<protein>
    <submittedName>
        <fullName evidence="3">Phosphatase PAP2 family protein</fullName>
    </submittedName>
</protein>
<dbReference type="InterPro" id="IPR000326">
    <property type="entry name" value="PAP2/HPO"/>
</dbReference>
<evidence type="ECO:0000259" key="2">
    <source>
        <dbReference type="SMART" id="SM00014"/>
    </source>
</evidence>
<feature type="transmembrane region" description="Helical" evidence="1">
    <location>
        <begin position="217"/>
        <end position="236"/>
    </location>
</feature>
<dbReference type="SUPFAM" id="SSF48317">
    <property type="entry name" value="Acid phosphatase/Vanadium-dependent haloperoxidase"/>
    <property type="match status" value="1"/>
</dbReference>
<proteinExistence type="predicted"/>
<name>A0ABV7WK21_9MICO</name>
<dbReference type="PANTHER" id="PTHR14969:SF13">
    <property type="entry name" value="AT30094P"/>
    <property type="match status" value="1"/>
</dbReference>
<dbReference type="Pfam" id="PF01569">
    <property type="entry name" value="PAP2"/>
    <property type="match status" value="1"/>
</dbReference>